<evidence type="ECO:0000313" key="2">
    <source>
        <dbReference type="Proteomes" id="UP000248329"/>
    </source>
</evidence>
<evidence type="ECO:0000313" key="1">
    <source>
        <dbReference type="EMBL" id="PXF60782.1"/>
    </source>
</evidence>
<comment type="caution">
    <text evidence="1">The sequence shown here is derived from an EMBL/GenBank/DDBJ whole genome shotgun (WGS) entry which is preliminary data.</text>
</comment>
<dbReference type="EMBL" id="PQXF01000011">
    <property type="protein sequence ID" value="PXF60782.1"/>
    <property type="molecule type" value="Genomic_DNA"/>
</dbReference>
<sequence>MRKARLSSQPEDVLAFTSSLAADRWIFDADLAVDRAHVVMLAEEGIITTEISYLILSALDRIQDAGISALSVEEDIHAAIEARLIEMVGEDVGGRMHTGRSRNDEVATDIRVRLRDELLVMMRELIRLRQVMITCAKEHVETLMPGFTHTQHAQPTTLAHHLLAHAGALERDFDRLSGAYTRTNRSPLGAAAFAGTGFPINRARTSRLLGFDGIVENSMDAVSARDFLIESVSASALLMTNLSRIASELILWSTSEFDFVTIDDRYASTSSIMPQKKNPDVAELVRGKAGSVIAAAVGILGITKALPQSYNRDLQEATPHLWSAVSETLASIRMTAGMIDTMEVHRENLLRQTTAGFAMATELADTLVRSCGISFRTAHQIVGTLARAGSQPSLAAIDEIGLSLTGKRMSDLGLDEPAISDALDPVASIRTRGSGGPDPDDVMRVTQVFEGKLQEDVALLDSRRERVEEAMRMLRDADLR</sequence>
<reference evidence="1" key="1">
    <citation type="submission" date="2018-01" db="EMBL/GenBank/DDBJ databases">
        <authorList>
            <person name="Krukenberg V."/>
        </authorList>
    </citation>
    <scope>NUCLEOTIDE SEQUENCE</scope>
    <source>
        <strain evidence="1">E20ANME2</strain>
    </source>
</reference>
<protein>
    <submittedName>
        <fullName evidence="1">Argininosuccinate lyase</fullName>
    </submittedName>
</protein>
<name>A0AC61L307_9EURY</name>
<gene>
    <name evidence="1" type="primary">argH</name>
    <name evidence="1" type="ORF">C4B59_07240</name>
</gene>
<accession>A0AC61L307</accession>
<organism evidence="1 2">
    <name type="scientific">Candidatus Methanogaster sp</name>
    <dbReference type="NCBI Taxonomy" id="3386292"/>
    <lineage>
        <taxon>Archaea</taxon>
        <taxon>Methanobacteriati</taxon>
        <taxon>Methanobacteriota</taxon>
        <taxon>Stenosarchaea group</taxon>
        <taxon>Methanomicrobia</taxon>
        <taxon>Methanosarcinales</taxon>
        <taxon>ANME-2 cluster</taxon>
        <taxon>Candidatus Methanogasteraceae</taxon>
        <taxon>Candidatus Methanogaster</taxon>
    </lineage>
</organism>
<proteinExistence type="predicted"/>
<keyword evidence="1" id="KW-0456">Lyase</keyword>
<dbReference type="Proteomes" id="UP000248329">
    <property type="component" value="Unassembled WGS sequence"/>
</dbReference>